<dbReference type="GO" id="GO:0003677">
    <property type="term" value="F:DNA binding"/>
    <property type="evidence" value="ECO:0007669"/>
    <property type="project" value="UniProtKB-KW"/>
</dbReference>
<evidence type="ECO:0000256" key="3">
    <source>
        <dbReference type="ARBA" id="ARBA00023172"/>
    </source>
</evidence>
<keyword evidence="6" id="KW-0175">Coiled coil</keyword>
<evidence type="ECO:0000256" key="5">
    <source>
        <dbReference type="PROSITE-ProRule" id="PRU10137"/>
    </source>
</evidence>
<reference evidence="9 10" key="1">
    <citation type="submission" date="2017-04" db="EMBL/GenBank/DDBJ databases">
        <authorList>
            <person name="Afonso C.L."/>
            <person name="Miller P.J."/>
            <person name="Scott M.A."/>
            <person name="Spackman E."/>
            <person name="Goraichik I."/>
            <person name="Dimitrov K.M."/>
            <person name="Suarez D.L."/>
            <person name="Swayne D.E."/>
        </authorList>
    </citation>
    <scope>NUCLEOTIDE SEQUENCE [LARGE SCALE GENOMIC DNA]</scope>
    <source>
        <strain evidence="9 10">DSM 22418</strain>
    </source>
</reference>
<dbReference type="RefSeq" id="WP_200811757.1">
    <property type="nucleotide sequence ID" value="NZ_FXAU01000002.1"/>
</dbReference>
<dbReference type="InterPro" id="IPR006118">
    <property type="entry name" value="Recombinase_CS"/>
</dbReference>
<dbReference type="GO" id="GO:0000150">
    <property type="term" value="F:DNA strand exchange activity"/>
    <property type="evidence" value="ECO:0007669"/>
    <property type="project" value="InterPro"/>
</dbReference>
<dbReference type="InterPro" id="IPR038109">
    <property type="entry name" value="DNA_bind_recomb_sf"/>
</dbReference>
<keyword evidence="10" id="KW-1185">Reference proteome</keyword>
<evidence type="ECO:0000259" key="7">
    <source>
        <dbReference type="PROSITE" id="PS51736"/>
    </source>
</evidence>
<name>A0A1X7IX93_9SPHI</name>
<dbReference type="PROSITE" id="PS51736">
    <property type="entry name" value="RECOMBINASES_3"/>
    <property type="match status" value="1"/>
</dbReference>
<accession>A0A1X7IX93</accession>
<gene>
    <name evidence="9" type="ORF">SAMN05660862_1178</name>
</gene>
<evidence type="ECO:0000256" key="1">
    <source>
        <dbReference type="ARBA" id="ARBA00022908"/>
    </source>
</evidence>
<keyword evidence="3" id="KW-0233">DNA recombination</keyword>
<feature type="domain" description="Recombinase" evidence="8">
    <location>
        <begin position="159"/>
        <end position="269"/>
    </location>
</feature>
<evidence type="ECO:0000259" key="8">
    <source>
        <dbReference type="PROSITE" id="PS51737"/>
    </source>
</evidence>
<dbReference type="Proteomes" id="UP000192980">
    <property type="component" value="Unassembled WGS sequence"/>
</dbReference>
<sequence>MKTAYLYIRVSTDEQKRKGYSLPEQEDRLLKYCEYNNIKVKGIYREDFSAKTFNRPEWKKLMTVIKNKSSKEDRHILFIKWDRFSRNIEYAYEMLGLLRKYRTTAMAIDQPLDLSVPESTVMLAVYLSVPEAENSRRALNTAAGIRRAKLMGRYPNKAPLGYINVTTIEGKKIIALKQPEANILRWVFQQLAKNIHKIEEVRNMAHDKGLICSRSYFFRLIRSPIYCGLIPVKLNSGECDLVKGTHDPIISEALFYEVQRIITTKRKVNAKDELLKTTFFLRGVLECPYCKRKLSGSFSRGSTKRYPYYHCHGRCKTRINATLLNDCYQHELQRLILSDKVSDLFGLILEDWNTNTRKTVHVQHRNLAVRKLNEQESIMSQARKLFVVGALKPDDYSNLKREFEANAKCLRRELMDINRKLESIDRQSQIGPKSFLNIFQGFSSLDLSDKKHLVNLIPPLKVDFKTGNMTLGLNSALSKILLTKKQILK</sequence>
<dbReference type="PANTHER" id="PTHR30461">
    <property type="entry name" value="DNA-INVERTASE FROM LAMBDOID PROPHAGE"/>
    <property type="match status" value="1"/>
</dbReference>
<feature type="domain" description="Resolvase/invertase-type recombinase catalytic" evidence="7">
    <location>
        <begin position="3"/>
        <end position="152"/>
    </location>
</feature>
<dbReference type="PANTHER" id="PTHR30461:SF2">
    <property type="entry name" value="SERINE RECOMBINASE PINE-RELATED"/>
    <property type="match status" value="1"/>
</dbReference>
<dbReference type="PROSITE" id="PS00397">
    <property type="entry name" value="RECOMBINASES_1"/>
    <property type="match status" value="1"/>
</dbReference>
<protein>
    <submittedName>
        <fullName evidence="9">Site-specific DNA recombinase</fullName>
    </submittedName>
</protein>
<dbReference type="PROSITE" id="PS51737">
    <property type="entry name" value="RECOMBINASE_DNA_BIND"/>
    <property type="match status" value="1"/>
</dbReference>
<dbReference type="InterPro" id="IPR036162">
    <property type="entry name" value="Resolvase-like_N_sf"/>
</dbReference>
<dbReference type="SMART" id="SM00857">
    <property type="entry name" value="Resolvase"/>
    <property type="match status" value="1"/>
</dbReference>
<keyword evidence="1" id="KW-0229">DNA integration</keyword>
<evidence type="ECO:0000256" key="2">
    <source>
        <dbReference type="ARBA" id="ARBA00023125"/>
    </source>
</evidence>
<dbReference type="GO" id="GO:0015074">
    <property type="term" value="P:DNA integration"/>
    <property type="evidence" value="ECO:0007669"/>
    <property type="project" value="UniProtKB-KW"/>
</dbReference>
<dbReference type="InterPro" id="IPR011109">
    <property type="entry name" value="DNA_bind_recombinase_dom"/>
</dbReference>
<feature type="coiled-coil region" evidence="6">
    <location>
        <begin position="400"/>
        <end position="427"/>
    </location>
</feature>
<evidence type="ECO:0000313" key="9">
    <source>
        <dbReference type="EMBL" id="SMG19893.1"/>
    </source>
</evidence>
<dbReference type="InterPro" id="IPR006119">
    <property type="entry name" value="Resolv_N"/>
</dbReference>
<dbReference type="EMBL" id="FXAU01000002">
    <property type="protein sequence ID" value="SMG19893.1"/>
    <property type="molecule type" value="Genomic_DNA"/>
</dbReference>
<dbReference type="SUPFAM" id="SSF53041">
    <property type="entry name" value="Resolvase-like"/>
    <property type="match status" value="1"/>
</dbReference>
<evidence type="ECO:0000256" key="4">
    <source>
        <dbReference type="PIRSR" id="PIRSR606118-50"/>
    </source>
</evidence>
<dbReference type="InterPro" id="IPR050639">
    <property type="entry name" value="SSR_resolvase"/>
</dbReference>
<feature type="active site" description="O-(5'-phospho-DNA)-serine intermediate" evidence="4 5">
    <location>
        <position position="11"/>
    </location>
</feature>
<evidence type="ECO:0000313" key="10">
    <source>
        <dbReference type="Proteomes" id="UP000192980"/>
    </source>
</evidence>
<dbReference type="STRING" id="561061.SAMN05660862_1178"/>
<dbReference type="Gene3D" id="3.90.1750.20">
    <property type="entry name" value="Putative Large Serine Recombinase, Chain B, Domain 2"/>
    <property type="match status" value="1"/>
</dbReference>
<dbReference type="Pfam" id="PF07508">
    <property type="entry name" value="Recombinase"/>
    <property type="match status" value="1"/>
</dbReference>
<dbReference type="Gene3D" id="3.40.50.1390">
    <property type="entry name" value="Resolvase, N-terminal catalytic domain"/>
    <property type="match status" value="1"/>
</dbReference>
<organism evidence="9 10">
    <name type="scientific">Sphingobacterium psychroaquaticum</name>
    <dbReference type="NCBI Taxonomy" id="561061"/>
    <lineage>
        <taxon>Bacteria</taxon>
        <taxon>Pseudomonadati</taxon>
        <taxon>Bacteroidota</taxon>
        <taxon>Sphingobacteriia</taxon>
        <taxon>Sphingobacteriales</taxon>
        <taxon>Sphingobacteriaceae</taxon>
        <taxon>Sphingobacterium</taxon>
    </lineage>
</organism>
<proteinExistence type="predicted"/>
<dbReference type="AlphaFoldDB" id="A0A1X7IX93"/>
<keyword evidence="2" id="KW-0238">DNA-binding</keyword>
<dbReference type="CDD" id="cd00338">
    <property type="entry name" value="Ser_Recombinase"/>
    <property type="match status" value="1"/>
</dbReference>
<dbReference type="Pfam" id="PF00239">
    <property type="entry name" value="Resolvase"/>
    <property type="match status" value="1"/>
</dbReference>
<evidence type="ECO:0000256" key="6">
    <source>
        <dbReference type="SAM" id="Coils"/>
    </source>
</evidence>